<keyword evidence="2" id="KW-1185">Reference proteome</keyword>
<proteinExistence type="predicted"/>
<evidence type="ECO:0000313" key="1">
    <source>
        <dbReference type="EMBL" id="GBN77049.1"/>
    </source>
</evidence>
<organism evidence="1 2">
    <name type="scientific">Araneus ventricosus</name>
    <name type="common">Orbweaver spider</name>
    <name type="synonym">Epeira ventricosa</name>
    <dbReference type="NCBI Taxonomy" id="182803"/>
    <lineage>
        <taxon>Eukaryota</taxon>
        <taxon>Metazoa</taxon>
        <taxon>Ecdysozoa</taxon>
        <taxon>Arthropoda</taxon>
        <taxon>Chelicerata</taxon>
        <taxon>Arachnida</taxon>
        <taxon>Araneae</taxon>
        <taxon>Araneomorphae</taxon>
        <taxon>Entelegynae</taxon>
        <taxon>Araneoidea</taxon>
        <taxon>Araneidae</taxon>
        <taxon>Araneus</taxon>
    </lineage>
</organism>
<dbReference type="Proteomes" id="UP000499080">
    <property type="component" value="Unassembled WGS sequence"/>
</dbReference>
<gene>
    <name evidence="1" type="ORF">AVEN_146701_1</name>
</gene>
<name>A0A4Y2RP66_ARAVE</name>
<dbReference type="EMBL" id="BGPR01017707">
    <property type="protein sequence ID" value="GBN77049.1"/>
    <property type="molecule type" value="Genomic_DNA"/>
</dbReference>
<evidence type="ECO:0000313" key="2">
    <source>
        <dbReference type="Proteomes" id="UP000499080"/>
    </source>
</evidence>
<dbReference type="AlphaFoldDB" id="A0A4Y2RP66"/>
<reference evidence="1 2" key="1">
    <citation type="journal article" date="2019" name="Sci. Rep.">
        <title>Orb-weaving spider Araneus ventricosus genome elucidates the spidroin gene catalogue.</title>
        <authorList>
            <person name="Kono N."/>
            <person name="Nakamura H."/>
            <person name="Ohtoshi R."/>
            <person name="Moran D.A.P."/>
            <person name="Shinohara A."/>
            <person name="Yoshida Y."/>
            <person name="Fujiwara M."/>
            <person name="Mori M."/>
            <person name="Tomita M."/>
            <person name="Arakawa K."/>
        </authorList>
    </citation>
    <scope>NUCLEOTIDE SEQUENCE [LARGE SCALE GENOMIC DNA]</scope>
</reference>
<protein>
    <submittedName>
        <fullName evidence="1">Uncharacterized protein</fullName>
    </submittedName>
</protein>
<comment type="caution">
    <text evidence="1">The sequence shown here is derived from an EMBL/GenBank/DDBJ whole genome shotgun (WGS) entry which is preliminary data.</text>
</comment>
<sequence>MPLKIAPPCMGPFARSGQVLSRLCSAEFRESTHYHNSDKLYKHGLFRSCVRCTERRPMSDALAAIEPIG</sequence>
<accession>A0A4Y2RP66</accession>